<dbReference type="Pfam" id="PF00868">
    <property type="entry name" value="Transglut_N"/>
    <property type="match status" value="1"/>
</dbReference>
<dbReference type="InterPro" id="IPR014756">
    <property type="entry name" value="Ig_E-set"/>
</dbReference>
<keyword evidence="4" id="KW-1185">Reference proteome</keyword>
<comment type="caution">
    <text evidence="3">The sequence shown here is derived from an EMBL/GenBank/DDBJ whole genome shotgun (WGS) entry which is preliminary data.</text>
</comment>
<dbReference type="SUPFAM" id="SSF81296">
    <property type="entry name" value="E set domains"/>
    <property type="match status" value="1"/>
</dbReference>
<dbReference type="InterPro" id="IPR001102">
    <property type="entry name" value="Transglutaminase_N"/>
</dbReference>
<reference evidence="3" key="1">
    <citation type="submission" date="2023-07" db="EMBL/GenBank/DDBJ databases">
        <title>Chromosome-level genome assembly of Artemia franciscana.</title>
        <authorList>
            <person name="Jo E."/>
        </authorList>
    </citation>
    <scope>NUCLEOTIDE SEQUENCE</scope>
    <source>
        <tissue evidence="3">Whole body</tissue>
    </source>
</reference>
<evidence type="ECO:0000256" key="1">
    <source>
        <dbReference type="ARBA" id="ARBA00005968"/>
    </source>
</evidence>
<dbReference type="EMBL" id="JAVRJZ010000004">
    <property type="protein sequence ID" value="KAK2723384.1"/>
    <property type="molecule type" value="Genomic_DNA"/>
</dbReference>
<dbReference type="AlphaFoldDB" id="A0AA88IAA6"/>
<protein>
    <recommendedName>
        <fullName evidence="2">Transglutaminase N-terminal domain-containing protein</fullName>
    </recommendedName>
</protein>
<organism evidence="3 4">
    <name type="scientific">Artemia franciscana</name>
    <name type="common">Brine shrimp</name>
    <name type="synonym">Artemia sanfranciscana</name>
    <dbReference type="NCBI Taxonomy" id="6661"/>
    <lineage>
        <taxon>Eukaryota</taxon>
        <taxon>Metazoa</taxon>
        <taxon>Ecdysozoa</taxon>
        <taxon>Arthropoda</taxon>
        <taxon>Crustacea</taxon>
        <taxon>Branchiopoda</taxon>
        <taxon>Anostraca</taxon>
        <taxon>Artemiidae</taxon>
        <taxon>Artemia</taxon>
    </lineage>
</organism>
<dbReference type="Proteomes" id="UP001187531">
    <property type="component" value="Unassembled WGS sequence"/>
</dbReference>
<feature type="domain" description="Transglutaminase N-terminal" evidence="2">
    <location>
        <begin position="76"/>
        <end position="139"/>
    </location>
</feature>
<evidence type="ECO:0000313" key="3">
    <source>
        <dbReference type="EMBL" id="KAK2723384.1"/>
    </source>
</evidence>
<comment type="similarity">
    <text evidence="1">Belongs to the transglutaminase superfamily. Transglutaminase family.</text>
</comment>
<dbReference type="Gene3D" id="2.60.40.10">
    <property type="entry name" value="Immunoglobulins"/>
    <property type="match status" value="1"/>
</dbReference>
<proteinExistence type="inferred from homology"/>
<name>A0AA88IAA6_ARTSF</name>
<dbReference type="InterPro" id="IPR013783">
    <property type="entry name" value="Ig-like_fold"/>
</dbReference>
<sequence>MGNCFSFFFKNFDKRDSNELYNVDKPHKPEVLRRSIEEIPGNKPRPLFERTDTPVRFELPRPPTSSSNTLLLKVASVNLNISENGKSHETWNYDWMEKGKDSRLIIRRGQSFTLTVSISRPFDSKKDIISLIFTCAGRPIPKRDNGHDENRYYALATKFIARSEPFIGQN</sequence>
<accession>A0AA88IAA6</accession>
<evidence type="ECO:0000313" key="4">
    <source>
        <dbReference type="Proteomes" id="UP001187531"/>
    </source>
</evidence>
<gene>
    <name evidence="3" type="ORF">QYM36_001898</name>
</gene>
<evidence type="ECO:0000259" key="2">
    <source>
        <dbReference type="Pfam" id="PF00868"/>
    </source>
</evidence>